<dbReference type="InterPro" id="IPR021359">
    <property type="entry name" value="DUF2812"/>
</dbReference>
<organism evidence="2">
    <name type="scientific">Tepidanaerobacter syntrophicus</name>
    <dbReference type="NCBI Taxonomy" id="224999"/>
    <lineage>
        <taxon>Bacteria</taxon>
        <taxon>Bacillati</taxon>
        <taxon>Bacillota</taxon>
        <taxon>Clostridia</taxon>
        <taxon>Thermosediminibacterales</taxon>
        <taxon>Tepidanaerobacteraceae</taxon>
        <taxon>Tepidanaerobacter</taxon>
    </lineage>
</organism>
<dbReference type="RefSeq" id="WP_059031197.1">
    <property type="nucleotide sequence ID" value="NZ_BSDN01000006.1"/>
</dbReference>
<sequence>MRKFKLFLDPIEEQTVWLNKQAEKGRKLAKVGKLFYEFEPCKQGEYQYAVIYIGNKSNQERLEYERFLKEMNITFYEKAVDLGHFSIGKIKYRPFADKGGKFATSGGMINRELLILEKKNDGKPFTIYNSILDKAEALKEYRKPYSYYLVFLLVFNIYFYLTSKSGFSFASFTSLSGDWGKILSALILFIALGTIPLIRWIALTSKIARLEKEAEVHE</sequence>
<gene>
    <name evidence="2" type="ORF">TSYNT_1102</name>
</gene>
<dbReference type="OrthoDB" id="8757095at2"/>
<keyword evidence="1" id="KW-0472">Membrane</keyword>
<dbReference type="EMBL" id="DF976995">
    <property type="protein sequence ID" value="GAQ24117.1"/>
    <property type="molecule type" value="Genomic_DNA"/>
</dbReference>
<protein>
    <recommendedName>
        <fullName evidence="4">DUF2812 domain-containing protein</fullName>
    </recommendedName>
</protein>
<evidence type="ECO:0008006" key="4">
    <source>
        <dbReference type="Google" id="ProtNLM"/>
    </source>
</evidence>
<dbReference type="STRING" id="224999.GCA_001485475_00100"/>
<reference evidence="2" key="1">
    <citation type="journal article" date="2016" name="Genome Announc.">
        <title>Draft Genome Sequence of the Syntrophic Lactate-Degrading Bacterium Tepidanaerobacter syntrophicus JLT.</title>
        <authorList>
            <person name="Matsuura N."/>
            <person name="Ohashi A."/>
            <person name="Tourlousse D.M."/>
            <person name="Sekiguchi Y."/>
        </authorList>
    </citation>
    <scope>NUCLEOTIDE SEQUENCE [LARGE SCALE GENOMIC DNA]</scope>
    <source>
        <strain evidence="2">JL</strain>
    </source>
</reference>
<dbReference type="AlphaFoldDB" id="A0A0U9HBG1"/>
<evidence type="ECO:0000313" key="2">
    <source>
        <dbReference type="EMBL" id="GAQ24117.1"/>
    </source>
</evidence>
<dbReference type="Pfam" id="PF11193">
    <property type="entry name" value="DUF2812"/>
    <property type="match status" value="1"/>
</dbReference>
<keyword evidence="1" id="KW-0812">Transmembrane</keyword>
<keyword evidence="1" id="KW-1133">Transmembrane helix</keyword>
<evidence type="ECO:0000313" key="3">
    <source>
        <dbReference type="Proteomes" id="UP000062160"/>
    </source>
</evidence>
<keyword evidence="3" id="KW-1185">Reference proteome</keyword>
<name>A0A0U9HBG1_9FIRM</name>
<dbReference type="Proteomes" id="UP000062160">
    <property type="component" value="Unassembled WGS sequence"/>
</dbReference>
<accession>A0A0U9HBG1</accession>
<evidence type="ECO:0000256" key="1">
    <source>
        <dbReference type="SAM" id="Phobius"/>
    </source>
</evidence>
<proteinExistence type="predicted"/>
<feature type="transmembrane region" description="Helical" evidence="1">
    <location>
        <begin position="145"/>
        <end position="162"/>
    </location>
</feature>
<feature type="transmembrane region" description="Helical" evidence="1">
    <location>
        <begin position="182"/>
        <end position="202"/>
    </location>
</feature>